<geneLocation type="plasmid" evidence="5">
    <name>unnamed1</name>
</geneLocation>
<dbReference type="InterPro" id="IPR036388">
    <property type="entry name" value="WH-like_DNA-bd_sf"/>
</dbReference>
<dbReference type="EMBL" id="NJGC01000149">
    <property type="protein sequence ID" value="PAM64625.1"/>
    <property type="molecule type" value="Genomic_DNA"/>
</dbReference>
<dbReference type="Gene3D" id="1.10.10.10">
    <property type="entry name" value="Winged helix-like DNA-binding domain superfamily/Winged helix DNA-binding domain"/>
    <property type="match status" value="1"/>
</dbReference>
<keyword evidence="5" id="KW-0614">Plasmid</keyword>
<dbReference type="InterPro" id="IPR051015">
    <property type="entry name" value="EvgA-like"/>
</dbReference>
<comment type="caution">
    <text evidence="3">Lacks conserved residue(s) required for the propagation of feature annotation.</text>
</comment>
<dbReference type="PANTHER" id="PTHR45566:SF1">
    <property type="entry name" value="HTH-TYPE TRANSCRIPTIONAL REGULATOR YHJB-RELATED"/>
    <property type="match status" value="1"/>
</dbReference>
<name>A0A270MZE1_STEMA</name>
<dbReference type="CDD" id="cd17535">
    <property type="entry name" value="REC_NarL-like"/>
    <property type="match status" value="1"/>
</dbReference>
<dbReference type="GO" id="GO:0000160">
    <property type="term" value="P:phosphorelay signal transduction system"/>
    <property type="evidence" value="ECO:0007669"/>
    <property type="project" value="InterPro"/>
</dbReference>
<dbReference type="InterPro" id="IPR016032">
    <property type="entry name" value="Sig_transdc_resp-reg_C-effctor"/>
</dbReference>
<dbReference type="InterPro" id="IPR000792">
    <property type="entry name" value="Tscrpt_reg_LuxR_C"/>
</dbReference>
<keyword evidence="2" id="KW-0238">DNA-binding</keyword>
<dbReference type="Gene3D" id="3.40.50.2300">
    <property type="match status" value="1"/>
</dbReference>
<dbReference type="GO" id="GO:0003677">
    <property type="term" value="F:DNA binding"/>
    <property type="evidence" value="ECO:0007669"/>
    <property type="project" value="UniProtKB-KW"/>
</dbReference>
<evidence type="ECO:0000256" key="1">
    <source>
        <dbReference type="ARBA" id="ARBA00022553"/>
    </source>
</evidence>
<evidence type="ECO:0000256" key="3">
    <source>
        <dbReference type="PROSITE-ProRule" id="PRU00169"/>
    </source>
</evidence>
<proteinExistence type="predicted"/>
<dbReference type="InterPro" id="IPR058245">
    <property type="entry name" value="NreC/VraR/RcsB-like_REC"/>
</dbReference>
<dbReference type="PANTHER" id="PTHR45566">
    <property type="entry name" value="HTH-TYPE TRANSCRIPTIONAL REGULATOR YHJB-RELATED"/>
    <property type="match status" value="1"/>
</dbReference>
<evidence type="ECO:0000313" key="5">
    <source>
        <dbReference type="EMBL" id="PAM64625.1"/>
    </source>
</evidence>
<dbReference type="SUPFAM" id="SSF52172">
    <property type="entry name" value="CheY-like"/>
    <property type="match status" value="1"/>
</dbReference>
<organism evidence="5 7">
    <name type="scientific">Stenotrophomonas maltophilia</name>
    <name type="common">Pseudomonas maltophilia</name>
    <name type="synonym">Xanthomonas maltophilia</name>
    <dbReference type="NCBI Taxonomy" id="40324"/>
    <lineage>
        <taxon>Bacteria</taxon>
        <taxon>Pseudomonadati</taxon>
        <taxon>Pseudomonadota</taxon>
        <taxon>Gammaproteobacteria</taxon>
        <taxon>Lysobacterales</taxon>
        <taxon>Lysobacteraceae</taxon>
        <taxon>Stenotrophomonas</taxon>
        <taxon>Stenotrophomonas maltophilia group</taxon>
    </lineage>
</organism>
<dbReference type="Pfam" id="PF00072">
    <property type="entry name" value="Response_reg"/>
    <property type="match status" value="1"/>
</dbReference>
<dbReference type="EMBL" id="NJGC01000009">
    <property type="protein sequence ID" value="PAM71782.1"/>
    <property type="molecule type" value="Genomic_DNA"/>
</dbReference>
<evidence type="ECO:0000313" key="7">
    <source>
        <dbReference type="Proteomes" id="UP000216433"/>
    </source>
</evidence>
<dbReference type="PROSITE" id="PS50110">
    <property type="entry name" value="RESPONSE_REGULATORY"/>
    <property type="match status" value="1"/>
</dbReference>
<dbReference type="Proteomes" id="UP000216433">
    <property type="component" value="Unassembled WGS sequence"/>
</dbReference>
<protein>
    <recommendedName>
        <fullName evidence="4">Response regulatory domain-containing protein</fullName>
    </recommendedName>
</protein>
<evidence type="ECO:0000256" key="2">
    <source>
        <dbReference type="ARBA" id="ARBA00023125"/>
    </source>
</evidence>
<dbReference type="RefSeq" id="WP_095377821.1">
    <property type="nucleotide sequence ID" value="NZ_NJGC01000009.1"/>
</dbReference>
<dbReference type="InterPro" id="IPR011006">
    <property type="entry name" value="CheY-like_superfamily"/>
</dbReference>
<dbReference type="AlphaFoldDB" id="A0A270MZE1"/>
<evidence type="ECO:0000259" key="4">
    <source>
        <dbReference type="PROSITE" id="PS50110"/>
    </source>
</evidence>
<sequence length="218" mass="23344">MIHQQDKSQPHVLPRIIIADSHPVVRIGAKAYIEQHGAGSVVAEASSTDDLMEMLSLWPCDMVVTELSLTSGVTSDGTALLVWIAEEHSGIKVVVLSGVADATLTRRCLVLGALAVVHKSDSMHELPLAVSHAAKGMRYVCTGLRPATSVLSAEQVTRREIAVLNSLAASMDVNGIASDLGMCPVTVVRLEQSAMRKLGFNRHEELLICLGSWNRATS</sequence>
<dbReference type="SMART" id="SM00448">
    <property type="entry name" value="REC"/>
    <property type="match status" value="1"/>
</dbReference>
<reference evidence="5 7" key="1">
    <citation type="submission" date="2017-06" db="EMBL/GenBank/DDBJ databases">
        <title>Genome sequencing and assembly of Stenotrophomonas maltophilia DF07.</title>
        <authorList>
            <person name="Iyer R."/>
        </authorList>
    </citation>
    <scope>NUCLEOTIDE SEQUENCE [LARGE SCALE GENOMIC DNA]</scope>
    <source>
        <strain evidence="5 7">DF07</strain>
        <plasmid evidence="5">unnamed1</plasmid>
    </source>
</reference>
<evidence type="ECO:0000313" key="6">
    <source>
        <dbReference type="EMBL" id="PAM71782.1"/>
    </source>
</evidence>
<dbReference type="InterPro" id="IPR001789">
    <property type="entry name" value="Sig_transdc_resp-reg_receiver"/>
</dbReference>
<gene>
    <name evidence="6" type="ORF">CEK00_09290</name>
    <name evidence="5" type="ORF">CEK00_21610</name>
</gene>
<accession>A0A270MZE1</accession>
<dbReference type="GO" id="GO:0006355">
    <property type="term" value="P:regulation of DNA-templated transcription"/>
    <property type="evidence" value="ECO:0007669"/>
    <property type="project" value="InterPro"/>
</dbReference>
<comment type="caution">
    <text evidence="5">The sequence shown here is derived from an EMBL/GenBank/DDBJ whole genome shotgun (WGS) entry which is preliminary data.</text>
</comment>
<keyword evidence="1" id="KW-0597">Phosphoprotein</keyword>
<dbReference type="SUPFAM" id="SSF46894">
    <property type="entry name" value="C-terminal effector domain of the bipartite response regulators"/>
    <property type="match status" value="1"/>
</dbReference>
<feature type="domain" description="Response regulatory" evidence="4">
    <location>
        <begin position="15"/>
        <end position="134"/>
    </location>
</feature>
<dbReference type="SMART" id="SM00421">
    <property type="entry name" value="HTH_LUXR"/>
    <property type="match status" value="1"/>
</dbReference>